<dbReference type="InterPro" id="IPR052050">
    <property type="entry name" value="SecEffector_AnkRepeat"/>
</dbReference>
<accession>S4W1P5</accession>
<reference evidence="1 2" key="1">
    <citation type="journal article" date="2013" name="Science">
        <title>Pandoraviruses: amoeba viruses with genomes up to 2.5 Mb reaching that of parasitic eukaryotes.</title>
        <authorList>
            <person name="Philippe N."/>
            <person name="Legendre M."/>
            <person name="Doutre G."/>
            <person name="Coute Y."/>
            <person name="Poirot O."/>
            <person name="Lescot M."/>
            <person name="Arslan D."/>
            <person name="Seltzer V."/>
            <person name="Bertaux L."/>
            <person name="Bruley C."/>
            <person name="Garin J."/>
            <person name="Claverie J.M."/>
            <person name="Abergel C."/>
        </authorList>
    </citation>
    <scope>NUCLEOTIDE SEQUENCE [LARGE SCALE GENOMIC DNA]</scope>
</reference>
<name>S4W1P5_9VIRU</name>
<protein>
    <submittedName>
        <fullName evidence="1">Ankyrin repeat domain containing protein</fullName>
    </submittedName>
</protein>
<dbReference type="Proteomes" id="UP000204584">
    <property type="component" value="Segment"/>
</dbReference>
<organism evidence="1 2">
    <name type="scientific">Pandoravirus salinus</name>
    <dbReference type="NCBI Taxonomy" id="1349410"/>
    <lineage>
        <taxon>Viruses</taxon>
        <taxon>Pandoravirus</taxon>
    </lineage>
</organism>
<keyword evidence="2" id="KW-1185">Reference proteome</keyword>
<dbReference type="KEGG" id="vg:16606144"/>
<gene>
    <name evidence="1" type="ORF">psal_cds_528</name>
</gene>
<dbReference type="InterPro" id="IPR036770">
    <property type="entry name" value="Ankyrin_rpt-contain_sf"/>
</dbReference>
<dbReference type="Pfam" id="PF12796">
    <property type="entry name" value="Ank_2"/>
    <property type="match status" value="2"/>
</dbReference>
<dbReference type="SUPFAM" id="SSF48403">
    <property type="entry name" value="Ankyrin repeat"/>
    <property type="match status" value="2"/>
</dbReference>
<dbReference type="EMBL" id="KC977571">
    <property type="protein sequence ID" value="AGO84357.1"/>
    <property type="molecule type" value="Genomic_DNA"/>
</dbReference>
<dbReference type="RefSeq" id="YP_008437428.1">
    <property type="nucleotide sequence ID" value="NC_022098.1"/>
</dbReference>
<dbReference type="PANTHER" id="PTHR46586">
    <property type="entry name" value="ANKYRIN REPEAT-CONTAINING PROTEIN"/>
    <property type="match status" value="1"/>
</dbReference>
<dbReference type="PANTHER" id="PTHR46586:SF4">
    <property type="match status" value="1"/>
</dbReference>
<evidence type="ECO:0000313" key="1">
    <source>
        <dbReference type="EMBL" id="AGO84357.1"/>
    </source>
</evidence>
<dbReference type="Gene3D" id="1.25.40.20">
    <property type="entry name" value="Ankyrin repeat-containing domain"/>
    <property type="match status" value="2"/>
</dbReference>
<dbReference type="InterPro" id="IPR002110">
    <property type="entry name" value="Ankyrin_rpt"/>
</dbReference>
<sequence length="528" mass="57198">MTTAPLVGIADLPDEIICHVADLLDDASFCAARAAHSVFRVHTRDEIHAKRRVPRWLAGDPQQYIERGHVEAIRAWKASGHKFVAWDLRNAVDSGDVDMVATLYDDCIEQCTAEGDDLFATAALEGHLGVVRLLHERDCPGCTRDAMDYAASRGHVAIVEFLHNNRTEGCTHGALYDAAESGHLGVVEFLCSNRSEGSIADALMASALHSRNHPRVTAHLAREYIVRDLHSTDRRLDPCELAQTLPLAAAAPGHATTVDTLAQLIVQEEDAHYWFETGAKAAAKAGLVDTVRILVARCSLWGLPDIIVAAAKHGHANVVRAMLDDNHTIREPAALTAAASKGHTEVVRLLLSLDCARHWLQDAEYASALGNAPIGGHLGTVAFLCEHMHLVGADIREPAAYAKAVRGAAMHKHVDCVRFLVDTAGGDALVARAMEDCAANGQTDALRLLFDLYGTDLVAECATESIREPGDYLPRLYALCSRPKIVAIDLDVRNCRCVSTCRFALFGRAASSRTKAMLDLLCKTWPGS</sequence>
<dbReference type="InterPro" id="IPR036047">
    <property type="entry name" value="F-box-like_dom_sf"/>
</dbReference>
<proteinExistence type="predicted"/>
<dbReference type="SUPFAM" id="SSF81383">
    <property type="entry name" value="F-box domain"/>
    <property type="match status" value="1"/>
</dbReference>
<dbReference type="GeneID" id="16606144"/>
<evidence type="ECO:0000313" key="2">
    <source>
        <dbReference type="Proteomes" id="UP000204584"/>
    </source>
</evidence>